<dbReference type="RefSeq" id="WP_041902242.1">
    <property type="nucleotide sequence ID" value="NZ_JAMATD010000011.1"/>
</dbReference>
<dbReference type="InterPro" id="IPR046348">
    <property type="entry name" value="SIS_dom_sf"/>
</dbReference>
<dbReference type="Proteomes" id="UP000032076">
    <property type="component" value="Unassembled WGS sequence"/>
</dbReference>
<evidence type="ECO:0000313" key="6">
    <source>
        <dbReference type="Proteomes" id="UP000032076"/>
    </source>
</evidence>
<dbReference type="PROSITE" id="PS51464">
    <property type="entry name" value="SIS"/>
    <property type="match status" value="1"/>
</dbReference>
<dbReference type="PROSITE" id="PS01272">
    <property type="entry name" value="GCKR"/>
    <property type="match status" value="1"/>
</dbReference>
<comment type="pathway">
    <text evidence="3">Amino-sugar metabolism; N-acetylmuramate degradation.</text>
</comment>
<evidence type="ECO:0000259" key="4">
    <source>
        <dbReference type="PROSITE" id="PS51464"/>
    </source>
</evidence>
<dbReference type="InterPro" id="IPR005488">
    <property type="entry name" value="Etherase_MurQ"/>
</dbReference>
<dbReference type="EMBL" id="JXLU01000030">
    <property type="protein sequence ID" value="KIO73573.1"/>
    <property type="molecule type" value="Genomic_DNA"/>
</dbReference>
<evidence type="ECO:0000256" key="3">
    <source>
        <dbReference type="HAMAP-Rule" id="MF_00068"/>
    </source>
</evidence>
<dbReference type="GO" id="GO:0016835">
    <property type="term" value="F:carbon-oxygen lyase activity"/>
    <property type="evidence" value="ECO:0007669"/>
    <property type="project" value="UniProtKB-UniRule"/>
</dbReference>
<keyword evidence="1 3" id="KW-0456">Lyase</keyword>
<comment type="function">
    <text evidence="3">Specifically catalyzes the cleavage of the D-lactyl ether substituent of MurNAc 6-phosphate, producing GlcNAc 6-phosphate and D-lactate.</text>
</comment>
<dbReference type="HAMAP" id="MF_00068">
    <property type="entry name" value="MurQ"/>
    <property type="match status" value="1"/>
</dbReference>
<comment type="catalytic activity">
    <reaction evidence="3">
        <text>N-acetyl-D-muramate 6-phosphate + H2O = N-acetyl-D-glucosamine 6-phosphate + (R)-lactate</text>
        <dbReference type="Rhea" id="RHEA:26410"/>
        <dbReference type="ChEBI" id="CHEBI:15377"/>
        <dbReference type="ChEBI" id="CHEBI:16004"/>
        <dbReference type="ChEBI" id="CHEBI:57513"/>
        <dbReference type="ChEBI" id="CHEBI:58722"/>
        <dbReference type="EC" id="4.2.1.126"/>
    </reaction>
</comment>
<feature type="active site" evidence="3">
    <location>
        <position position="115"/>
    </location>
</feature>
<organism evidence="5 6">
    <name type="scientific">Caldibacillus thermoamylovorans</name>
    <dbReference type="NCBI Taxonomy" id="35841"/>
    <lineage>
        <taxon>Bacteria</taxon>
        <taxon>Bacillati</taxon>
        <taxon>Bacillota</taxon>
        <taxon>Bacilli</taxon>
        <taxon>Bacillales</taxon>
        <taxon>Bacillaceae</taxon>
        <taxon>Caldibacillus</taxon>
    </lineage>
</organism>
<comment type="miscellaneous">
    <text evidence="3">A lyase-type mechanism (elimination/hydration) is suggested for the cleavage of the lactyl ether bond of MurNAc 6-phosphate, with the formation of an alpha,beta-unsaturated aldehyde intermediate with (E)-stereochemistry, followed by the syn addition of water to give product.</text>
</comment>
<evidence type="ECO:0000313" key="5">
    <source>
        <dbReference type="EMBL" id="KIO73573.1"/>
    </source>
</evidence>
<accession>A0ABD4A9T2</accession>
<dbReference type="FunFam" id="3.40.50.10490:FF:000014">
    <property type="entry name" value="N-acetylmuramic acid 6-phosphate etherase"/>
    <property type="match status" value="1"/>
</dbReference>
<comment type="similarity">
    <text evidence="3">Belongs to the GCKR-like family. MurNAc-6-P etherase subfamily.</text>
</comment>
<dbReference type="Gene3D" id="3.40.50.10490">
    <property type="entry name" value="Glucose-6-phosphate isomerase like protein, domain 1"/>
    <property type="match status" value="1"/>
</dbReference>
<dbReference type="Pfam" id="PF22645">
    <property type="entry name" value="GKRP_SIS_N"/>
    <property type="match status" value="1"/>
</dbReference>
<feature type="domain" description="SIS" evidence="4">
    <location>
        <begin position="56"/>
        <end position="218"/>
    </location>
</feature>
<dbReference type="CDD" id="cd05007">
    <property type="entry name" value="SIS_Etherase"/>
    <property type="match status" value="1"/>
</dbReference>
<evidence type="ECO:0000256" key="2">
    <source>
        <dbReference type="ARBA" id="ARBA00023277"/>
    </source>
</evidence>
<dbReference type="InterPro" id="IPR001347">
    <property type="entry name" value="SIS_dom"/>
</dbReference>
<dbReference type="AlphaFoldDB" id="A0ABD4A9T2"/>
<dbReference type="NCBIfam" id="NF009222">
    <property type="entry name" value="PRK12570.1"/>
    <property type="match status" value="1"/>
</dbReference>
<sequence>MDTNLTLLTEMRNEQSENLHEFSTFEIIQLMNEEDKKVAFVVEKALPQISIAVSKMVEVIENGGKIVYFGAGTSGRLGVLDASECPPTFGVSPELFKGIIAGGDEALRNAIENAEDNVEAGKQDVQLHVTEKDLVVGIASSGYTPYVLGAVEFAKERGIPTIGISCNESTKLSSLVDIAIELPVGPEVVTGSTRLKAGTAQKMVLNMLSTATMIRTGKVYKNLMINVQATNQKLKNRSIRIIQEITGTDEQTAKKTSEHAKGDTRVAILMLLFQVDYITAKQTIDKHNDNFVKAFNELKEKTVKINFD</sequence>
<comment type="caution">
    <text evidence="5">The sequence shown here is derived from an EMBL/GenBank/DDBJ whole genome shotgun (WGS) entry which is preliminary data.</text>
</comment>
<name>A0ABD4A9T2_9BACI</name>
<proteinExistence type="inferred from homology"/>
<dbReference type="InterPro" id="IPR040190">
    <property type="entry name" value="MURQ/GCKR"/>
</dbReference>
<dbReference type="NCBIfam" id="NF003915">
    <property type="entry name" value="PRK05441.1"/>
    <property type="match status" value="1"/>
</dbReference>
<dbReference type="NCBIfam" id="TIGR00274">
    <property type="entry name" value="N-acetylmuramic acid 6-phosphate etherase"/>
    <property type="match status" value="1"/>
</dbReference>
<evidence type="ECO:0000256" key="1">
    <source>
        <dbReference type="ARBA" id="ARBA00023239"/>
    </source>
</evidence>
<feature type="active site" description="Proton donor" evidence="3">
    <location>
        <position position="84"/>
    </location>
</feature>
<dbReference type="PANTHER" id="PTHR10088:SF4">
    <property type="entry name" value="GLUCOKINASE REGULATORY PROTEIN"/>
    <property type="match status" value="1"/>
</dbReference>
<dbReference type="PANTHER" id="PTHR10088">
    <property type="entry name" value="GLUCOKINASE REGULATORY PROTEIN"/>
    <property type="match status" value="1"/>
</dbReference>
<dbReference type="InterPro" id="IPR005486">
    <property type="entry name" value="Glucokinase_regulatory_CS"/>
</dbReference>
<protein>
    <recommendedName>
        <fullName evidence="3">N-acetylmuramic acid 6-phosphate etherase</fullName>
        <shortName evidence="3">MurNAc-6-P etherase</shortName>
        <ecNumber evidence="3">4.2.1.126</ecNumber>
    </recommendedName>
    <alternativeName>
        <fullName evidence="3">N-acetylmuramic acid 6-phosphate hydrolase</fullName>
    </alternativeName>
    <alternativeName>
        <fullName evidence="3">N-acetylmuramic acid 6-phosphate lyase</fullName>
    </alternativeName>
</protein>
<reference evidence="5 6" key="1">
    <citation type="submission" date="2015-01" db="EMBL/GenBank/DDBJ databases">
        <title>Draft Genome Sequences of Four Bacillus thermoamylovorans Strains, Isolated From Food Products.</title>
        <authorList>
            <person name="Krawcyk A.O."/>
            <person name="Berendsen E.M."/>
            <person name="Eijlander R.T."/>
            <person name="de Jong A."/>
            <person name="Wells-Bennik M."/>
            <person name="Kuipers O.P."/>
        </authorList>
    </citation>
    <scope>NUCLEOTIDE SEQUENCE [LARGE SCALE GENOMIC DNA]</scope>
    <source>
        <strain evidence="5 6">B4167</strain>
    </source>
</reference>
<dbReference type="GO" id="GO:0006040">
    <property type="term" value="P:amino sugar metabolic process"/>
    <property type="evidence" value="ECO:0007669"/>
    <property type="project" value="UniProtKB-UniRule"/>
</dbReference>
<comment type="subunit">
    <text evidence="3">Homodimer.</text>
</comment>
<keyword evidence="2 3" id="KW-0119">Carbohydrate metabolism</keyword>
<dbReference type="SUPFAM" id="SSF53697">
    <property type="entry name" value="SIS domain"/>
    <property type="match status" value="1"/>
</dbReference>
<dbReference type="EC" id="4.2.1.126" evidence="3"/>
<dbReference type="Gene3D" id="1.10.8.1080">
    <property type="match status" value="1"/>
</dbReference>
<gene>
    <name evidence="3" type="primary">murQ</name>
    <name evidence="5" type="ORF">B4167_1990</name>
</gene>